<keyword evidence="4" id="KW-1185">Reference proteome</keyword>
<evidence type="ECO:0000313" key="5">
    <source>
        <dbReference type="RefSeq" id="XP_031374132.1"/>
    </source>
</evidence>
<dbReference type="Pfam" id="PF01650">
    <property type="entry name" value="Peptidase_C13"/>
    <property type="match status" value="1"/>
</dbReference>
<reference evidence="5" key="2">
    <citation type="submission" date="2025-08" db="UniProtKB">
        <authorList>
            <consortium name="RefSeq"/>
        </authorList>
    </citation>
    <scope>IDENTIFICATION</scope>
    <source>
        <tissue evidence="5">Leaf</tissue>
    </source>
</reference>
<protein>
    <submittedName>
        <fullName evidence="5">Vacuolar-processing enzyme-like</fullName>
    </submittedName>
</protein>
<comment type="similarity">
    <text evidence="1">Belongs to the peptidase C13 family.</text>
</comment>
<dbReference type="InterPro" id="IPR001096">
    <property type="entry name" value="Peptidase_C13"/>
</dbReference>
<dbReference type="GeneID" id="116188801"/>
<evidence type="ECO:0000313" key="4">
    <source>
        <dbReference type="Proteomes" id="UP000515151"/>
    </source>
</evidence>
<dbReference type="AlphaFoldDB" id="A0A6P8BTD4"/>
<dbReference type="GO" id="GO:0004197">
    <property type="term" value="F:cysteine-type endopeptidase activity"/>
    <property type="evidence" value="ECO:0007669"/>
    <property type="project" value="TreeGrafter"/>
</dbReference>
<dbReference type="Gene3D" id="3.40.50.1460">
    <property type="match status" value="1"/>
</dbReference>
<evidence type="ECO:0000256" key="1">
    <source>
        <dbReference type="ARBA" id="ARBA00009941"/>
    </source>
</evidence>
<accession>A0A6P8BTD4</accession>
<evidence type="ECO:0000256" key="2">
    <source>
        <dbReference type="SAM" id="MobiDB-lite"/>
    </source>
</evidence>
<organism evidence="4 5">
    <name type="scientific">Punica granatum</name>
    <name type="common">Pomegranate</name>
    <dbReference type="NCBI Taxonomy" id="22663"/>
    <lineage>
        <taxon>Eukaryota</taxon>
        <taxon>Viridiplantae</taxon>
        <taxon>Streptophyta</taxon>
        <taxon>Embryophyta</taxon>
        <taxon>Tracheophyta</taxon>
        <taxon>Spermatophyta</taxon>
        <taxon>Magnoliopsida</taxon>
        <taxon>eudicotyledons</taxon>
        <taxon>Gunneridae</taxon>
        <taxon>Pentapetalae</taxon>
        <taxon>rosids</taxon>
        <taxon>malvids</taxon>
        <taxon>Myrtales</taxon>
        <taxon>Lythraceae</taxon>
        <taxon>Punica</taxon>
    </lineage>
</organism>
<reference evidence="4" key="1">
    <citation type="journal article" date="2020" name="Plant Biotechnol. J.">
        <title>The pomegranate (Punica granatum L.) draft genome dissects genetic divergence between soft- and hard-seeded cultivars.</title>
        <authorList>
            <person name="Luo X."/>
            <person name="Li H."/>
            <person name="Wu Z."/>
            <person name="Yao W."/>
            <person name="Zhao P."/>
            <person name="Cao D."/>
            <person name="Yu H."/>
            <person name="Li K."/>
            <person name="Poudel K."/>
            <person name="Zhao D."/>
            <person name="Zhang F."/>
            <person name="Xia X."/>
            <person name="Chen L."/>
            <person name="Wang Q."/>
            <person name="Jing D."/>
            <person name="Cao S."/>
        </authorList>
    </citation>
    <scope>NUCLEOTIDE SEQUENCE [LARGE SCALE GENOMIC DNA]</scope>
    <source>
        <strain evidence="4">cv. Tunisia</strain>
    </source>
</reference>
<dbReference type="GO" id="GO:0006624">
    <property type="term" value="P:vacuolar protein processing"/>
    <property type="evidence" value="ECO:0007669"/>
    <property type="project" value="TreeGrafter"/>
</dbReference>
<dbReference type="PANTHER" id="PTHR12000:SF50">
    <property type="entry name" value="VACUOLAR-PROCESSING ENZYME GAMMA-ISOZYME"/>
    <property type="match status" value="1"/>
</dbReference>
<dbReference type="GO" id="GO:0051603">
    <property type="term" value="P:proteolysis involved in protein catabolic process"/>
    <property type="evidence" value="ECO:0007669"/>
    <property type="project" value="TreeGrafter"/>
</dbReference>
<dbReference type="CDD" id="cd21115">
    <property type="entry name" value="legumain_C"/>
    <property type="match status" value="1"/>
</dbReference>
<proteinExistence type="inferred from homology"/>
<dbReference type="InterPro" id="IPR048501">
    <property type="entry name" value="Legum_prodom"/>
</dbReference>
<gene>
    <name evidence="5" type="primary">LOC116188801</name>
</gene>
<dbReference type="Proteomes" id="UP000515151">
    <property type="component" value="Chromosome 8"/>
</dbReference>
<dbReference type="PANTHER" id="PTHR12000">
    <property type="entry name" value="HEMOGLOBINASE FAMILY MEMBER"/>
    <property type="match status" value="1"/>
</dbReference>
<name>A0A6P8BTD4_PUNGR</name>
<dbReference type="GO" id="GO:0005773">
    <property type="term" value="C:vacuole"/>
    <property type="evidence" value="ECO:0007669"/>
    <property type="project" value="GOC"/>
</dbReference>
<feature type="domain" description="Legumain prodomain" evidence="3">
    <location>
        <begin position="140"/>
        <end position="239"/>
    </location>
</feature>
<dbReference type="Pfam" id="PF20985">
    <property type="entry name" value="Legum_prodom"/>
    <property type="match status" value="1"/>
</dbReference>
<dbReference type="OrthoDB" id="192611at2759"/>
<dbReference type="RefSeq" id="XP_031374132.1">
    <property type="nucleotide sequence ID" value="XM_031518272.1"/>
</dbReference>
<evidence type="ECO:0000259" key="3">
    <source>
        <dbReference type="Pfam" id="PF20985"/>
    </source>
</evidence>
<sequence length="240" mass="27025">MPVGDVVYAIDLIEVLKKKHGMKGYKRMVMYIAACESGSIVNGLLPDDVSVYTTTASKPDELSWACYCPGEDDSDDDDQSHQSAPPGSPDYYATCLGDFYSVAWLEDSDVHDPRKETLRQQYERVQKVPDGSLEQLEAEKRLRDELLYREEVDRKIGKIAKLLLSEKDVAAGLSSVVLPEREGEPLVDDWECFKSMLRTYEERCGALTHYGRKYSRVMANMCNAGINQDQLTWASTKACS</sequence>
<feature type="region of interest" description="Disordered" evidence="2">
    <location>
        <begin position="69"/>
        <end position="89"/>
    </location>
</feature>